<dbReference type="InterPro" id="IPR015202">
    <property type="entry name" value="GO-like_E_set"/>
</dbReference>
<feature type="domain" description="Glyoxal oxidase N-terminal" evidence="2">
    <location>
        <begin position="30"/>
        <end position="129"/>
    </location>
</feature>
<evidence type="ECO:0000259" key="2">
    <source>
        <dbReference type="Pfam" id="PF07250"/>
    </source>
</evidence>
<evidence type="ECO:0000259" key="3">
    <source>
        <dbReference type="Pfam" id="PF09118"/>
    </source>
</evidence>
<keyword evidence="1" id="KW-0732">Signal</keyword>
<organism evidence="4">
    <name type="scientific">Glycine max</name>
    <name type="common">Soybean</name>
    <name type="synonym">Glycine hispida</name>
    <dbReference type="NCBI Taxonomy" id="3847"/>
    <lineage>
        <taxon>Eukaryota</taxon>
        <taxon>Viridiplantae</taxon>
        <taxon>Streptophyta</taxon>
        <taxon>Embryophyta</taxon>
        <taxon>Tracheophyta</taxon>
        <taxon>Spermatophyta</taxon>
        <taxon>Magnoliopsida</taxon>
        <taxon>eudicotyledons</taxon>
        <taxon>Gunneridae</taxon>
        <taxon>Pentapetalae</taxon>
        <taxon>rosids</taxon>
        <taxon>fabids</taxon>
        <taxon>Fabales</taxon>
        <taxon>Fabaceae</taxon>
        <taxon>Papilionoideae</taxon>
        <taxon>50 kb inversion clade</taxon>
        <taxon>NPAAA clade</taxon>
        <taxon>indigoferoid/millettioid clade</taxon>
        <taxon>Phaseoleae</taxon>
        <taxon>Glycine</taxon>
        <taxon>Glycine subgen. Soja</taxon>
    </lineage>
</organism>
<dbReference type="EnsemblPlants" id="KRH60246">
    <property type="protein sequence ID" value="KRH60246"/>
    <property type="gene ID" value="GLYMA_05G229000"/>
</dbReference>
<dbReference type="EMBL" id="CM000838">
    <property type="protein sequence ID" value="KRH60246.1"/>
    <property type="molecule type" value="Genomic_DNA"/>
</dbReference>
<reference evidence="4 5" key="1">
    <citation type="journal article" date="2010" name="Nature">
        <title>Genome sequence of the palaeopolyploid soybean.</title>
        <authorList>
            <person name="Schmutz J."/>
            <person name="Cannon S.B."/>
            <person name="Schlueter J."/>
            <person name="Ma J."/>
            <person name="Mitros T."/>
            <person name="Nelson W."/>
            <person name="Hyten D.L."/>
            <person name="Song Q."/>
            <person name="Thelen J.J."/>
            <person name="Cheng J."/>
            <person name="Xu D."/>
            <person name="Hellsten U."/>
            <person name="May G.D."/>
            <person name="Yu Y."/>
            <person name="Sakurai T."/>
            <person name="Umezawa T."/>
            <person name="Bhattacharyya M.K."/>
            <person name="Sandhu D."/>
            <person name="Valliyodan B."/>
            <person name="Lindquist E."/>
            <person name="Peto M."/>
            <person name="Grant D."/>
            <person name="Shu S."/>
            <person name="Goodstein D."/>
            <person name="Barry K."/>
            <person name="Futrell-Griggs M."/>
            <person name="Abernathy B."/>
            <person name="Du J."/>
            <person name="Tian Z."/>
            <person name="Zhu L."/>
            <person name="Gill N."/>
            <person name="Joshi T."/>
            <person name="Libault M."/>
            <person name="Sethuraman A."/>
            <person name="Zhang X.-C."/>
            <person name="Shinozaki K."/>
            <person name="Nguyen H.T."/>
            <person name="Wing R.A."/>
            <person name="Cregan P."/>
            <person name="Specht J."/>
            <person name="Grimwood J."/>
            <person name="Rokhsar D."/>
            <person name="Stacey G."/>
            <person name="Shoemaker R.C."/>
            <person name="Jackson S.A."/>
        </authorList>
    </citation>
    <scope>NUCLEOTIDE SEQUENCE</scope>
    <source>
        <strain evidence="5">cv. Williams 82</strain>
        <tissue evidence="4">Callus</tissue>
    </source>
</reference>
<dbReference type="STRING" id="3847.A0A0R0K063"/>
<feature type="domain" description="Galactose oxidase-like Early set" evidence="3">
    <location>
        <begin position="138"/>
        <end position="238"/>
    </location>
</feature>
<name>A0A0R0K063_SOYBN</name>
<dbReference type="Proteomes" id="UP000008827">
    <property type="component" value="Chromosome 5"/>
</dbReference>
<dbReference type="Gramene" id="KRH60246">
    <property type="protein sequence ID" value="KRH60246"/>
    <property type="gene ID" value="GLYMA_05G229000"/>
</dbReference>
<dbReference type="InParanoid" id="A0A0R0K063"/>
<dbReference type="InterPro" id="IPR037293">
    <property type="entry name" value="Gal_Oxidase_central_sf"/>
</dbReference>
<dbReference type="InterPro" id="IPR009880">
    <property type="entry name" value="Glyoxal_oxidase_N"/>
</dbReference>
<gene>
    <name evidence="4" type="ORF">GLYMA_05G229000</name>
</gene>
<dbReference type="AlphaFoldDB" id="A0A0R0K063"/>
<evidence type="ECO:0000313" key="4">
    <source>
        <dbReference type="EMBL" id="KRH60246.1"/>
    </source>
</evidence>
<dbReference type="PANTHER" id="PTHR32208">
    <property type="entry name" value="SECRETED PROTEIN-RELATED"/>
    <property type="match status" value="1"/>
</dbReference>
<evidence type="ECO:0000313" key="5">
    <source>
        <dbReference type="EnsemblPlants" id="KRH60246"/>
    </source>
</evidence>
<sequence>MVPEREALDTWVQIAKVVNGGNTTTYSDSNLLVLPNGHLLLINGATKGTSAWWNADLPNYTPVLYRPEDPKGLRFRVLKASQIARIYHSTSTVLPSGKIWVSGSNTHNTYRDVDRFPTETRVEAFSPPYLDANFDKYRPQINEDASEKELTYGGFFETSFSDNIKVSMYSPPFTTHGFSMGQRLLFLKIDELIVEAQEGFYRVRVEAPPSNAIAPPGYYLLFVVPRGLPAAKGIWVHIQ</sequence>
<dbReference type="Pfam" id="PF09118">
    <property type="entry name" value="GO-like_E_set"/>
    <property type="match status" value="1"/>
</dbReference>
<dbReference type="InterPro" id="IPR013783">
    <property type="entry name" value="Ig-like_fold"/>
</dbReference>
<dbReference type="Gene3D" id="2.130.10.80">
    <property type="entry name" value="Galactose oxidase/kelch, beta-propeller"/>
    <property type="match status" value="1"/>
</dbReference>
<dbReference type="Gene3D" id="2.60.40.10">
    <property type="entry name" value="Immunoglobulins"/>
    <property type="match status" value="1"/>
</dbReference>
<reference evidence="5" key="2">
    <citation type="submission" date="2018-02" db="UniProtKB">
        <authorList>
            <consortium name="EnsemblPlants"/>
        </authorList>
    </citation>
    <scope>IDENTIFICATION</scope>
    <source>
        <strain evidence="5">Williams 82</strain>
    </source>
</reference>
<dbReference type="PANTHER" id="PTHR32208:SF100">
    <property type="entry name" value="GLYOXAL OXIDASE AMINO-TERMINAL PROTEIN"/>
    <property type="match status" value="1"/>
</dbReference>
<proteinExistence type="predicted"/>
<dbReference type="SMR" id="A0A0R0K063"/>
<dbReference type="Pfam" id="PF07250">
    <property type="entry name" value="Glyoxal_oxid_N"/>
    <property type="match status" value="1"/>
</dbReference>
<evidence type="ECO:0000313" key="6">
    <source>
        <dbReference type="Proteomes" id="UP000008827"/>
    </source>
</evidence>
<dbReference type="InterPro" id="IPR014756">
    <property type="entry name" value="Ig_E-set"/>
</dbReference>
<protein>
    <submittedName>
        <fullName evidence="4 5">Uncharacterized protein</fullName>
    </submittedName>
</protein>
<dbReference type="CDD" id="cd02851">
    <property type="entry name" value="E_set_GO_C"/>
    <property type="match status" value="1"/>
</dbReference>
<reference evidence="4" key="3">
    <citation type="submission" date="2018-07" db="EMBL/GenBank/DDBJ databases">
        <title>WGS assembly of Glycine max.</title>
        <authorList>
            <person name="Schmutz J."/>
            <person name="Cannon S."/>
            <person name="Schlueter J."/>
            <person name="Ma J."/>
            <person name="Mitros T."/>
            <person name="Nelson W."/>
            <person name="Hyten D."/>
            <person name="Song Q."/>
            <person name="Thelen J."/>
            <person name="Cheng J."/>
            <person name="Xu D."/>
            <person name="Hellsten U."/>
            <person name="May G."/>
            <person name="Yu Y."/>
            <person name="Sakurai T."/>
            <person name="Umezawa T."/>
            <person name="Bhattacharyya M."/>
            <person name="Sandhu D."/>
            <person name="Valliyodan B."/>
            <person name="Lindquist E."/>
            <person name="Peto M."/>
            <person name="Grant D."/>
            <person name="Shu S."/>
            <person name="Goodstein D."/>
            <person name="Barry K."/>
            <person name="Futrell-Griggs M."/>
            <person name="Abernathy B."/>
            <person name="Du J."/>
            <person name="Tian Z."/>
            <person name="Zhu L."/>
            <person name="Gill N."/>
            <person name="Joshi T."/>
            <person name="Libault M."/>
            <person name="Sethuraman A."/>
            <person name="Zhang X."/>
            <person name="Shinozaki K."/>
            <person name="Nguyen H."/>
            <person name="Wing R."/>
            <person name="Cregan P."/>
            <person name="Specht J."/>
            <person name="Grimwood J."/>
            <person name="Rokhsar D."/>
            <person name="Stacey G."/>
            <person name="Shoemaker R."/>
            <person name="Jackson S."/>
        </authorList>
    </citation>
    <scope>NUCLEOTIDE SEQUENCE</scope>
    <source>
        <tissue evidence="4">Callus</tissue>
    </source>
</reference>
<evidence type="ECO:0000256" key="1">
    <source>
        <dbReference type="ARBA" id="ARBA00022729"/>
    </source>
</evidence>
<dbReference type="SUPFAM" id="SSF50965">
    <property type="entry name" value="Galactose oxidase, central domain"/>
    <property type="match status" value="1"/>
</dbReference>
<accession>A0A0R0K063</accession>
<dbReference type="InterPro" id="IPR011043">
    <property type="entry name" value="Gal_Oxase/kelch_b-propeller"/>
</dbReference>
<dbReference type="SUPFAM" id="SSF81296">
    <property type="entry name" value="E set domains"/>
    <property type="match status" value="1"/>
</dbReference>
<dbReference type="OMA" id="GMHRTYP"/>
<keyword evidence="6" id="KW-1185">Reference proteome</keyword>